<reference evidence="4 5" key="1">
    <citation type="journal article" date="2012" name="J. Bacteriol.">
        <title>Draft Genome Sequence of the Extremely Halophilic Archaeon Halogranum salarium B-1T.</title>
        <authorList>
            <person name="Kim K.K."/>
            <person name="Lee K.C."/>
            <person name="Lee J.S."/>
        </authorList>
    </citation>
    <scope>NUCLEOTIDE SEQUENCE [LARGE SCALE GENOMIC DNA]</scope>
    <source>
        <strain evidence="4 5">B-1</strain>
    </source>
</reference>
<evidence type="ECO:0000313" key="4">
    <source>
        <dbReference type="EMBL" id="EJN58962.1"/>
    </source>
</evidence>
<dbReference type="PATRIC" id="fig|1210908.3.peg.2281"/>
<organism evidence="4 5">
    <name type="scientific">Halogranum salarium B-1</name>
    <dbReference type="NCBI Taxonomy" id="1210908"/>
    <lineage>
        <taxon>Archaea</taxon>
        <taxon>Methanobacteriati</taxon>
        <taxon>Methanobacteriota</taxon>
        <taxon>Stenosarchaea group</taxon>
        <taxon>Halobacteria</taxon>
        <taxon>Halobacteriales</taxon>
        <taxon>Haloferacaceae</taxon>
    </lineage>
</organism>
<gene>
    <name evidence="4" type="ORF">HSB1_23830</name>
</gene>
<accession>J3EW05</accession>
<keyword evidence="2" id="KW-0012">Acyltransferase</keyword>
<dbReference type="Proteomes" id="UP000007813">
    <property type="component" value="Unassembled WGS sequence"/>
</dbReference>
<dbReference type="PROSITE" id="PS51186">
    <property type="entry name" value="GNAT"/>
    <property type="match status" value="1"/>
</dbReference>
<dbReference type="Gene3D" id="3.40.630.30">
    <property type="match status" value="1"/>
</dbReference>
<evidence type="ECO:0000259" key="3">
    <source>
        <dbReference type="PROSITE" id="PS51186"/>
    </source>
</evidence>
<feature type="domain" description="N-acetyltransferase" evidence="3">
    <location>
        <begin position="15"/>
        <end position="175"/>
    </location>
</feature>
<dbReference type="InterPro" id="IPR000182">
    <property type="entry name" value="GNAT_dom"/>
</dbReference>
<dbReference type="CDD" id="cd04301">
    <property type="entry name" value="NAT_SF"/>
    <property type="match status" value="1"/>
</dbReference>
<dbReference type="GO" id="GO:0016747">
    <property type="term" value="F:acyltransferase activity, transferring groups other than amino-acyl groups"/>
    <property type="evidence" value="ECO:0007669"/>
    <property type="project" value="InterPro"/>
</dbReference>
<keyword evidence="1" id="KW-0808">Transferase</keyword>
<dbReference type="Pfam" id="PF00583">
    <property type="entry name" value="Acetyltransf_1"/>
    <property type="match status" value="1"/>
</dbReference>
<sequence>MERGVAVIARTDISVEIESPTVADVETLTDLWVDLAAGQRDYGSHLYATTNREIARDSVAHHVATEGLLVARVDEPAETIAGFVMFAPEGGHYDQDVSRGVIENLYVAPDYRNEGIGAALLAAAESRLVAAGLDAVTLDAMATNEAARRFYRRHGYEPHRVELEKRVENDNKTRQDD</sequence>
<evidence type="ECO:0000256" key="2">
    <source>
        <dbReference type="ARBA" id="ARBA00023315"/>
    </source>
</evidence>
<dbReference type="AlphaFoldDB" id="J3EW05"/>
<dbReference type="RefSeq" id="WP_009367465.1">
    <property type="nucleotide sequence ID" value="NZ_ALJD01000006.1"/>
</dbReference>
<dbReference type="EMBL" id="ALJD01000006">
    <property type="protein sequence ID" value="EJN58962.1"/>
    <property type="molecule type" value="Genomic_DNA"/>
</dbReference>
<dbReference type="PANTHER" id="PTHR43877">
    <property type="entry name" value="AMINOALKYLPHOSPHONATE N-ACETYLTRANSFERASE-RELATED-RELATED"/>
    <property type="match status" value="1"/>
</dbReference>
<comment type="caution">
    <text evidence="4">The sequence shown here is derived from an EMBL/GenBank/DDBJ whole genome shotgun (WGS) entry which is preliminary data.</text>
</comment>
<evidence type="ECO:0000313" key="5">
    <source>
        <dbReference type="Proteomes" id="UP000007813"/>
    </source>
</evidence>
<dbReference type="SUPFAM" id="SSF55729">
    <property type="entry name" value="Acyl-CoA N-acyltransferases (Nat)"/>
    <property type="match status" value="1"/>
</dbReference>
<dbReference type="InterPro" id="IPR050832">
    <property type="entry name" value="Bact_Acetyltransf"/>
</dbReference>
<name>J3EW05_9EURY</name>
<proteinExistence type="predicted"/>
<protein>
    <recommendedName>
        <fullName evidence="3">N-acetyltransferase domain-containing protein</fullName>
    </recommendedName>
</protein>
<dbReference type="InterPro" id="IPR016181">
    <property type="entry name" value="Acyl_CoA_acyltransferase"/>
</dbReference>
<dbReference type="eggNOG" id="arCOG00826">
    <property type="taxonomic scope" value="Archaea"/>
</dbReference>
<evidence type="ECO:0000256" key="1">
    <source>
        <dbReference type="ARBA" id="ARBA00022679"/>
    </source>
</evidence>
<dbReference type="PANTHER" id="PTHR43877:SF2">
    <property type="entry name" value="AMINOALKYLPHOSPHONATE N-ACETYLTRANSFERASE-RELATED"/>
    <property type="match status" value="1"/>
</dbReference>